<dbReference type="Proteomes" id="UP001516023">
    <property type="component" value="Unassembled WGS sequence"/>
</dbReference>
<reference evidence="2 3" key="1">
    <citation type="journal article" date="2020" name="G3 (Bethesda)">
        <title>Improved Reference Genome for Cyclotella cryptica CCMP332, a Model for Cell Wall Morphogenesis, Salinity Adaptation, and Lipid Production in Diatoms (Bacillariophyta).</title>
        <authorList>
            <person name="Roberts W.R."/>
            <person name="Downey K.M."/>
            <person name="Ruck E.C."/>
            <person name="Traller J.C."/>
            <person name="Alverson A.J."/>
        </authorList>
    </citation>
    <scope>NUCLEOTIDE SEQUENCE [LARGE SCALE GENOMIC DNA]</scope>
    <source>
        <strain evidence="2 3">CCMP332</strain>
    </source>
</reference>
<sequence length="121" mass="13674">MRLERKGHGMNDDSSCAAEMSTCDVEITTFSSAYVQLQDYPLLSSSKAQSFQRLANQDLLLLEDNTKQIYEAALSRVHSTSFLFGRNLNAKCVVYTELLQTSKLYIRGVTKIQKEWIGEQG</sequence>
<dbReference type="Pfam" id="PF07717">
    <property type="entry name" value="OB_NTP_bind"/>
    <property type="match status" value="1"/>
</dbReference>
<dbReference type="InterPro" id="IPR011709">
    <property type="entry name" value="DEAD-box_helicase_OB_fold"/>
</dbReference>
<comment type="caution">
    <text evidence="2">The sequence shown here is derived from an EMBL/GenBank/DDBJ whole genome shotgun (WGS) entry which is preliminary data.</text>
</comment>
<protein>
    <recommendedName>
        <fullName evidence="1">DEAD-box helicase OB fold domain-containing protein</fullName>
    </recommendedName>
</protein>
<gene>
    <name evidence="2" type="ORF">HJC23_006322</name>
</gene>
<dbReference type="AlphaFoldDB" id="A0ABD3PA67"/>
<name>A0ABD3PA67_9STRA</name>
<dbReference type="EMBL" id="JABMIG020000246">
    <property type="protein sequence ID" value="KAL3784036.1"/>
    <property type="molecule type" value="Genomic_DNA"/>
</dbReference>
<keyword evidence="3" id="KW-1185">Reference proteome</keyword>
<evidence type="ECO:0000313" key="2">
    <source>
        <dbReference type="EMBL" id="KAL3784036.1"/>
    </source>
</evidence>
<proteinExistence type="predicted"/>
<accession>A0ABD3PA67</accession>
<feature type="domain" description="DEAD-box helicase OB fold" evidence="1">
    <location>
        <begin position="76"/>
        <end position="117"/>
    </location>
</feature>
<evidence type="ECO:0000259" key="1">
    <source>
        <dbReference type="Pfam" id="PF07717"/>
    </source>
</evidence>
<organism evidence="2 3">
    <name type="scientific">Cyclotella cryptica</name>
    <dbReference type="NCBI Taxonomy" id="29204"/>
    <lineage>
        <taxon>Eukaryota</taxon>
        <taxon>Sar</taxon>
        <taxon>Stramenopiles</taxon>
        <taxon>Ochrophyta</taxon>
        <taxon>Bacillariophyta</taxon>
        <taxon>Coscinodiscophyceae</taxon>
        <taxon>Thalassiosirophycidae</taxon>
        <taxon>Stephanodiscales</taxon>
        <taxon>Stephanodiscaceae</taxon>
        <taxon>Cyclotella</taxon>
    </lineage>
</organism>
<evidence type="ECO:0000313" key="3">
    <source>
        <dbReference type="Proteomes" id="UP001516023"/>
    </source>
</evidence>